<protein>
    <submittedName>
        <fullName evidence="1">NAD(P)/FAD-dependent oxidoreductase</fullName>
    </submittedName>
</protein>
<organism evidence="1 2">
    <name type="scientific">Paraconexibacter antarcticus</name>
    <dbReference type="NCBI Taxonomy" id="2949664"/>
    <lineage>
        <taxon>Bacteria</taxon>
        <taxon>Bacillati</taxon>
        <taxon>Actinomycetota</taxon>
        <taxon>Thermoleophilia</taxon>
        <taxon>Solirubrobacterales</taxon>
        <taxon>Paraconexibacteraceae</taxon>
        <taxon>Paraconexibacter</taxon>
    </lineage>
</organism>
<reference evidence="1 2" key="1">
    <citation type="submission" date="2022-06" db="EMBL/GenBank/DDBJ databases">
        <title>Paraconexibacter antarcticus.</title>
        <authorList>
            <person name="Kim C.S."/>
        </authorList>
    </citation>
    <scope>NUCLEOTIDE SEQUENCE [LARGE SCALE GENOMIC DNA]</scope>
    <source>
        <strain evidence="1 2">02-257</strain>
    </source>
</reference>
<dbReference type="EMBL" id="CP098502">
    <property type="protein sequence ID" value="UTI64053.1"/>
    <property type="molecule type" value="Genomic_DNA"/>
</dbReference>
<dbReference type="PANTHER" id="PTHR42877">
    <property type="entry name" value="L-ORNITHINE N(5)-MONOOXYGENASE-RELATED"/>
    <property type="match status" value="1"/>
</dbReference>
<keyword evidence="2" id="KW-1185">Reference proteome</keyword>
<dbReference type="Gene3D" id="3.50.50.60">
    <property type="entry name" value="FAD/NAD(P)-binding domain"/>
    <property type="match status" value="2"/>
</dbReference>
<dbReference type="InterPro" id="IPR051209">
    <property type="entry name" value="FAD-bind_Monooxygenase_sf"/>
</dbReference>
<sequence>MSASVQAEVVIVGAGFGGIAAAIELGQHGFRDVKLLEKAPQSGGTWFHNSYPGAACDVPSHLYSYSFATRRDWKRLCSPQSEILDYIHEVAREHGVDRQIVTDTTVTAVSWDDAARRWSVTTEDGPTYEASAVVIATGQLHQPAYPRIAGVETFAGHSFHSAGWDHDYDLRGKRIAVIGSGASAVQFVPEIAEVAGRLSVFQRSGNWFLPRRNRRYPKAVAAAIRYVPGLQAARRRYLYHYGEVLTLAIRHPKTWGRIGAARSAAFMRWQLRDPEVRRKAWPDYTFGCKRVLFSSKWLPALQRPNVELVTDRVTGLEPEGVRTDDGRLHEVDCVIYGTGFRTTDFMFPMRVTGVGGRDLATDWADGAHAHLGLSVPGYPSLFVMYGPNTNTSGGSIIVYLEAQARYIRQALEHVRHAGAQAIDVRPEVEAASDREVQARFAGTAWTACDSWYRTDDGRIVANWPGYMREYEERTRTLDASQFVLLRADGDEHVQAGATVGAGEPG</sequence>
<accession>A0ABY5DPT7</accession>
<gene>
    <name evidence="1" type="ORF">NBH00_22290</name>
</gene>
<evidence type="ECO:0000313" key="1">
    <source>
        <dbReference type="EMBL" id="UTI64053.1"/>
    </source>
</evidence>
<dbReference type="PANTHER" id="PTHR42877:SF4">
    <property type="entry name" value="FAD_NAD(P)-BINDING DOMAIN-CONTAINING PROTEIN-RELATED"/>
    <property type="match status" value="1"/>
</dbReference>
<dbReference type="PRINTS" id="PR00411">
    <property type="entry name" value="PNDRDTASEI"/>
</dbReference>
<dbReference type="SUPFAM" id="SSF51905">
    <property type="entry name" value="FAD/NAD(P)-binding domain"/>
    <property type="match status" value="1"/>
</dbReference>
<dbReference type="RefSeq" id="WP_254570766.1">
    <property type="nucleotide sequence ID" value="NZ_CP098502.1"/>
</dbReference>
<dbReference type="Pfam" id="PF13738">
    <property type="entry name" value="Pyr_redox_3"/>
    <property type="match status" value="1"/>
</dbReference>
<name>A0ABY5DPT7_9ACTN</name>
<evidence type="ECO:0000313" key="2">
    <source>
        <dbReference type="Proteomes" id="UP001056035"/>
    </source>
</evidence>
<dbReference type="InterPro" id="IPR036188">
    <property type="entry name" value="FAD/NAD-bd_sf"/>
</dbReference>
<proteinExistence type="predicted"/>
<dbReference type="Proteomes" id="UP001056035">
    <property type="component" value="Chromosome"/>
</dbReference>
<dbReference type="PRINTS" id="PR00368">
    <property type="entry name" value="FADPNR"/>
</dbReference>